<name>A0AAD7C5U7_9AGAR</name>
<protein>
    <recommendedName>
        <fullName evidence="1">ABM domain-containing protein</fullName>
    </recommendedName>
</protein>
<dbReference type="Proteomes" id="UP001221142">
    <property type="component" value="Unassembled WGS sequence"/>
</dbReference>
<dbReference type="SUPFAM" id="SSF54909">
    <property type="entry name" value="Dimeric alpha+beta barrel"/>
    <property type="match status" value="1"/>
</dbReference>
<comment type="caution">
    <text evidence="2">The sequence shown here is derived from an EMBL/GenBank/DDBJ whole genome shotgun (WGS) entry which is preliminary data.</text>
</comment>
<dbReference type="PANTHER" id="PTHR38052:SF1">
    <property type="entry name" value="ABM DOMAIN-CONTAINING PROTEIN"/>
    <property type="match status" value="1"/>
</dbReference>
<dbReference type="EMBL" id="JARKIF010000005">
    <property type="protein sequence ID" value="KAJ7639470.1"/>
    <property type="molecule type" value="Genomic_DNA"/>
</dbReference>
<keyword evidence="3" id="KW-1185">Reference proteome</keyword>
<feature type="domain" description="ABM" evidence="1">
    <location>
        <begin position="3"/>
        <end position="95"/>
    </location>
</feature>
<dbReference type="PANTHER" id="PTHR38052">
    <property type="entry name" value="EXPRESSED PROTEIN"/>
    <property type="match status" value="1"/>
</dbReference>
<dbReference type="InterPro" id="IPR011008">
    <property type="entry name" value="Dimeric_a/b-barrel"/>
</dbReference>
<dbReference type="AlphaFoldDB" id="A0AAD7C5U7"/>
<gene>
    <name evidence="2" type="ORF">FB45DRAFT_905692</name>
</gene>
<organism evidence="2 3">
    <name type="scientific">Roridomyces roridus</name>
    <dbReference type="NCBI Taxonomy" id="1738132"/>
    <lineage>
        <taxon>Eukaryota</taxon>
        <taxon>Fungi</taxon>
        <taxon>Dikarya</taxon>
        <taxon>Basidiomycota</taxon>
        <taxon>Agaricomycotina</taxon>
        <taxon>Agaricomycetes</taxon>
        <taxon>Agaricomycetidae</taxon>
        <taxon>Agaricales</taxon>
        <taxon>Marasmiineae</taxon>
        <taxon>Mycenaceae</taxon>
        <taxon>Roridomyces</taxon>
    </lineage>
</organism>
<dbReference type="PROSITE" id="PS51725">
    <property type="entry name" value="ABM"/>
    <property type="match status" value="1"/>
</dbReference>
<dbReference type="InterPro" id="IPR007138">
    <property type="entry name" value="ABM_dom"/>
</dbReference>
<dbReference type="Gene3D" id="3.30.70.100">
    <property type="match status" value="1"/>
</dbReference>
<evidence type="ECO:0000313" key="3">
    <source>
        <dbReference type="Proteomes" id="UP001221142"/>
    </source>
</evidence>
<sequence>MVYVVIANMYANEGADIEQQLRTKLPELARGFLETEKGTLTWIPLQDTKDPRKWTIFERYENETSFAAHATEEIQAFLIPKIDVTKLELRFYNEL</sequence>
<proteinExistence type="predicted"/>
<reference evidence="2" key="1">
    <citation type="submission" date="2023-03" db="EMBL/GenBank/DDBJ databases">
        <title>Massive genome expansion in bonnet fungi (Mycena s.s.) driven by repeated elements and novel gene families across ecological guilds.</title>
        <authorList>
            <consortium name="Lawrence Berkeley National Laboratory"/>
            <person name="Harder C.B."/>
            <person name="Miyauchi S."/>
            <person name="Viragh M."/>
            <person name="Kuo A."/>
            <person name="Thoen E."/>
            <person name="Andreopoulos B."/>
            <person name="Lu D."/>
            <person name="Skrede I."/>
            <person name="Drula E."/>
            <person name="Henrissat B."/>
            <person name="Morin E."/>
            <person name="Kohler A."/>
            <person name="Barry K."/>
            <person name="LaButti K."/>
            <person name="Morin E."/>
            <person name="Salamov A."/>
            <person name="Lipzen A."/>
            <person name="Mereny Z."/>
            <person name="Hegedus B."/>
            <person name="Baldrian P."/>
            <person name="Stursova M."/>
            <person name="Weitz H."/>
            <person name="Taylor A."/>
            <person name="Grigoriev I.V."/>
            <person name="Nagy L.G."/>
            <person name="Martin F."/>
            <person name="Kauserud H."/>
        </authorList>
    </citation>
    <scope>NUCLEOTIDE SEQUENCE</scope>
    <source>
        <strain evidence="2">9284</strain>
    </source>
</reference>
<accession>A0AAD7C5U7</accession>
<evidence type="ECO:0000259" key="1">
    <source>
        <dbReference type="PROSITE" id="PS51725"/>
    </source>
</evidence>
<dbReference type="Pfam" id="PF03992">
    <property type="entry name" value="ABM"/>
    <property type="match status" value="1"/>
</dbReference>
<evidence type="ECO:0000313" key="2">
    <source>
        <dbReference type="EMBL" id="KAJ7639470.1"/>
    </source>
</evidence>